<proteinExistence type="predicted"/>
<reference evidence="2" key="1">
    <citation type="submission" date="2022-11" db="UniProtKB">
        <authorList>
            <consortium name="WormBaseParasite"/>
        </authorList>
    </citation>
    <scope>IDENTIFICATION</scope>
</reference>
<accession>A0AC34Q905</accession>
<protein>
    <submittedName>
        <fullName evidence="2">Calcipressin-like protein</fullName>
    </submittedName>
</protein>
<name>A0AC34Q905_9BILA</name>
<sequence length="207" mass="23560">MEEEELAREINDKDDLPTSIIIRNVPKELFDDEKLKENFNSMFSQISEDVRIDYLKSFARVRVVFTEPEHATAAKVIVEHHKFNGFELKPYFAQNIKLVRRAYQDEEGHLKLPPLEKQFLISPPSSPPVGWEQCHEMAPVVCNFDLMARLAAYSVDDNYEVHGGDGNQPTIVVTPATKEESENLEHPLAGGSLPHTPRPPRREIGSI</sequence>
<evidence type="ECO:0000313" key="1">
    <source>
        <dbReference type="Proteomes" id="UP000887576"/>
    </source>
</evidence>
<dbReference type="WBParaSite" id="JU765_v2.g14179.t1">
    <property type="protein sequence ID" value="JU765_v2.g14179.t1"/>
    <property type="gene ID" value="JU765_v2.g14179"/>
</dbReference>
<organism evidence="1 2">
    <name type="scientific">Panagrolaimus sp. JU765</name>
    <dbReference type="NCBI Taxonomy" id="591449"/>
    <lineage>
        <taxon>Eukaryota</taxon>
        <taxon>Metazoa</taxon>
        <taxon>Ecdysozoa</taxon>
        <taxon>Nematoda</taxon>
        <taxon>Chromadorea</taxon>
        <taxon>Rhabditida</taxon>
        <taxon>Tylenchina</taxon>
        <taxon>Panagrolaimomorpha</taxon>
        <taxon>Panagrolaimoidea</taxon>
        <taxon>Panagrolaimidae</taxon>
        <taxon>Panagrolaimus</taxon>
    </lineage>
</organism>
<evidence type="ECO:0000313" key="2">
    <source>
        <dbReference type="WBParaSite" id="JU765_v2.g14179.t1"/>
    </source>
</evidence>
<dbReference type="Proteomes" id="UP000887576">
    <property type="component" value="Unplaced"/>
</dbReference>